<evidence type="ECO:0000313" key="4">
    <source>
        <dbReference type="Proteomes" id="UP000483004"/>
    </source>
</evidence>
<feature type="transmembrane region" description="Helical" evidence="2">
    <location>
        <begin position="7"/>
        <end position="25"/>
    </location>
</feature>
<sequence length="146" mass="15727">MNGLTRWVPRLIIVTAVLHFVWAFVQPNAWDAIARDGFAATVVDPDAPGYWKREASVWFLVSGASFLILGTLTRALVRATGRMPVQVGWFLMATGVPLCVIYFPVTGGWAEVVIGALALAAAYGGRGRRVPESPDAQARRAEAAST</sequence>
<dbReference type="Proteomes" id="UP000483004">
    <property type="component" value="Unassembled WGS sequence"/>
</dbReference>
<keyword evidence="2" id="KW-0812">Transmembrane</keyword>
<feature type="transmembrane region" description="Helical" evidence="2">
    <location>
        <begin position="55"/>
        <end position="77"/>
    </location>
</feature>
<dbReference type="AlphaFoldDB" id="A0A6L3VVS3"/>
<evidence type="ECO:0000256" key="2">
    <source>
        <dbReference type="SAM" id="Phobius"/>
    </source>
</evidence>
<feature type="region of interest" description="Disordered" evidence="1">
    <location>
        <begin position="126"/>
        <end position="146"/>
    </location>
</feature>
<evidence type="ECO:0000313" key="3">
    <source>
        <dbReference type="EMBL" id="KAB2383433.1"/>
    </source>
</evidence>
<protein>
    <submittedName>
        <fullName evidence="3">Uncharacterized protein</fullName>
    </submittedName>
</protein>
<dbReference type="InterPro" id="IPR045590">
    <property type="entry name" value="DUF6463"/>
</dbReference>
<keyword evidence="2" id="KW-0472">Membrane</keyword>
<evidence type="ECO:0000256" key="1">
    <source>
        <dbReference type="SAM" id="MobiDB-lite"/>
    </source>
</evidence>
<accession>A0A6L3VVS3</accession>
<feature type="compositionally biased region" description="Basic and acidic residues" evidence="1">
    <location>
        <begin position="129"/>
        <end position="146"/>
    </location>
</feature>
<keyword evidence="4" id="KW-1185">Reference proteome</keyword>
<dbReference type="Pfam" id="PF20064">
    <property type="entry name" value="DUF6463"/>
    <property type="match status" value="1"/>
</dbReference>
<comment type="caution">
    <text evidence="3">The sequence shown here is derived from an EMBL/GenBank/DDBJ whole genome shotgun (WGS) entry which is preliminary data.</text>
</comment>
<proteinExistence type="predicted"/>
<dbReference type="OrthoDB" id="3830785at2"/>
<dbReference type="RefSeq" id="WP_151540162.1">
    <property type="nucleotide sequence ID" value="NZ_WBMR01000026.1"/>
</dbReference>
<keyword evidence="2" id="KW-1133">Transmembrane helix</keyword>
<gene>
    <name evidence="3" type="ORF">F9B16_12310</name>
</gene>
<feature type="transmembrane region" description="Helical" evidence="2">
    <location>
        <begin position="109"/>
        <end position="125"/>
    </location>
</feature>
<name>A0A6L3VVS3_9ACTN</name>
<dbReference type="EMBL" id="WBMR01000026">
    <property type="protein sequence ID" value="KAB2383433.1"/>
    <property type="molecule type" value="Genomic_DNA"/>
</dbReference>
<organism evidence="3 4">
    <name type="scientific">Actinomadura montaniterrae</name>
    <dbReference type="NCBI Taxonomy" id="1803903"/>
    <lineage>
        <taxon>Bacteria</taxon>
        <taxon>Bacillati</taxon>
        <taxon>Actinomycetota</taxon>
        <taxon>Actinomycetes</taxon>
        <taxon>Streptosporangiales</taxon>
        <taxon>Thermomonosporaceae</taxon>
        <taxon>Actinomadura</taxon>
    </lineage>
</organism>
<reference evidence="3 4" key="1">
    <citation type="submission" date="2019-09" db="EMBL/GenBank/DDBJ databases">
        <title>Actinomadura physcomitrii sp. nov., a novel actinomycete isolated from moss [Physcomitrium sphaericum (Ludw) Fuernr].</title>
        <authorList>
            <person name="Liu C."/>
            <person name="Zhuang X."/>
        </authorList>
    </citation>
    <scope>NUCLEOTIDE SEQUENCE [LARGE SCALE GENOMIC DNA]</scope>
    <source>
        <strain evidence="3 4">CYP1-1B</strain>
    </source>
</reference>